<protein>
    <submittedName>
        <fullName evidence="2">Uncharacterized protein</fullName>
    </submittedName>
</protein>
<evidence type="ECO:0000256" key="1">
    <source>
        <dbReference type="SAM" id="MobiDB-lite"/>
    </source>
</evidence>
<feature type="compositionally biased region" description="Basic and acidic residues" evidence="1">
    <location>
        <begin position="346"/>
        <end position="382"/>
    </location>
</feature>
<feature type="region of interest" description="Disordered" evidence="1">
    <location>
        <begin position="141"/>
        <end position="189"/>
    </location>
</feature>
<feature type="compositionally biased region" description="Basic and acidic residues" evidence="1">
    <location>
        <begin position="141"/>
        <end position="150"/>
    </location>
</feature>
<gene>
    <name evidence="2" type="ORF">CN495_19855</name>
</gene>
<dbReference type="AlphaFoldDB" id="A0ABD6S8J9"/>
<dbReference type="RefSeq" id="WP_098222323.1">
    <property type="nucleotide sequence ID" value="NZ_NTVJ01000040.1"/>
</dbReference>
<feature type="compositionally biased region" description="Pro residues" evidence="1">
    <location>
        <begin position="388"/>
        <end position="399"/>
    </location>
</feature>
<name>A0ABD6S8J9_BACTU</name>
<dbReference type="EMBL" id="NTYF01000070">
    <property type="protein sequence ID" value="PER51154.1"/>
    <property type="molecule type" value="Genomic_DNA"/>
</dbReference>
<feature type="compositionally biased region" description="Basic and acidic residues" evidence="1">
    <location>
        <begin position="158"/>
        <end position="167"/>
    </location>
</feature>
<accession>A0ABD6S8J9</accession>
<reference evidence="2 3" key="1">
    <citation type="submission" date="2017-09" db="EMBL/GenBank/DDBJ databases">
        <title>Large-scale bioinformatics analysis of Bacillus genomes uncovers conserved roles of natural products in bacterial physiology.</title>
        <authorList>
            <consortium name="Agbiome Team Llc"/>
            <person name="Bleich R.M."/>
            <person name="Kirk G.J."/>
            <person name="Santa Maria K.C."/>
            <person name="Allen S.E."/>
            <person name="Farag S."/>
            <person name="Shank E.A."/>
            <person name="Bowers A."/>
        </authorList>
    </citation>
    <scope>NUCLEOTIDE SEQUENCE [LARGE SCALE GENOMIC DNA]</scope>
    <source>
        <strain evidence="2 3">AFS005140</strain>
    </source>
</reference>
<feature type="compositionally biased region" description="Pro residues" evidence="1">
    <location>
        <begin position="244"/>
        <end position="254"/>
    </location>
</feature>
<feature type="compositionally biased region" description="Basic and acidic residues" evidence="1">
    <location>
        <begin position="216"/>
        <end position="225"/>
    </location>
</feature>
<evidence type="ECO:0000313" key="2">
    <source>
        <dbReference type="EMBL" id="PER51154.1"/>
    </source>
</evidence>
<feature type="region of interest" description="Disordered" evidence="1">
    <location>
        <begin position="203"/>
        <end position="452"/>
    </location>
</feature>
<sequence length="452" mass="49411">MVFLMPFVNMRSVFADGPSIQLLGSKGVTVDNKGISLSLKVTDAKDIVTFQLSELMLVNDCSFNFGLTKWVRPSQKENQFDINIKENGTYAFYIFSNGKVKGYVRFKATGFSQNAQGGGVTQYWGEGAKYYELPEEAVNPDDFRDYDGKNDGICTNEKLPDKPHGSGEIEEPKEEDKNQGGNNGDNKDWMKELMNKLNEIGGKVDKVGDKIPPPPDWDKVADTFVDKISPQLKKDLKDVFGEAPDPPSPPPLPPETDTKGLDKYEPDFQDNQKLKESGFTADDIKDGAEEIKFNQDESGGFDIKDPVGSLPDVPKDLPKPGETEKSEWSKNKPKEPEPSQKPIPKPPDDKPIIDNPKPKEDSFKPPKPKEDNGGFPKPKPDGDGGFPKPKPNGGEPPKPNIDTGTPPKPKPDGGNPPKPNGDGGNPPKPNTGGEDKTHGNYKRTPDAPDGSG</sequence>
<comment type="caution">
    <text evidence="2">The sequence shown here is derived from an EMBL/GenBank/DDBJ whole genome shotgun (WGS) entry which is preliminary data.</text>
</comment>
<feature type="compositionally biased region" description="Basic and acidic residues" evidence="1">
    <location>
        <begin position="313"/>
        <end position="338"/>
    </location>
</feature>
<evidence type="ECO:0000313" key="3">
    <source>
        <dbReference type="Proteomes" id="UP000219897"/>
    </source>
</evidence>
<organism evidence="2 3">
    <name type="scientific">Bacillus thuringiensis</name>
    <dbReference type="NCBI Taxonomy" id="1428"/>
    <lineage>
        <taxon>Bacteria</taxon>
        <taxon>Bacillati</taxon>
        <taxon>Bacillota</taxon>
        <taxon>Bacilli</taxon>
        <taxon>Bacillales</taxon>
        <taxon>Bacillaceae</taxon>
        <taxon>Bacillus</taxon>
        <taxon>Bacillus cereus group</taxon>
    </lineage>
</organism>
<feature type="compositionally biased region" description="Basic and acidic residues" evidence="1">
    <location>
        <begin position="433"/>
        <end position="446"/>
    </location>
</feature>
<dbReference type="Proteomes" id="UP000219897">
    <property type="component" value="Unassembled WGS sequence"/>
</dbReference>
<proteinExistence type="predicted"/>
<feature type="compositionally biased region" description="Basic and acidic residues" evidence="1">
    <location>
        <begin position="256"/>
        <end position="295"/>
    </location>
</feature>